<evidence type="ECO:0000259" key="8">
    <source>
        <dbReference type="PROSITE" id="PS50928"/>
    </source>
</evidence>
<comment type="similarity">
    <text evidence="7">Belongs to the binding-protein-dependent transport system permease family.</text>
</comment>
<feature type="transmembrane region" description="Helical" evidence="7">
    <location>
        <begin position="12"/>
        <end position="36"/>
    </location>
</feature>
<keyword evidence="3" id="KW-1003">Cell membrane</keyword>
<dbReference type="CDD" id="cd06261">
    <property type="entry name" value="TM_PBP2"/>
    <property type="match status" value="1"/>
</dbReference>
<keyword evidence="6 7" id="KW-0472">Membrane</keyword>
<evidence type="ECO:0000256" key="4">
    <source>
        <dbReference type="ARBA" id="ARBA00022692"/>
    </source>
</evidence>
<dbReference type="PROSITE" id="PS50928">
    <property type="entry name" value="ABC_TM1"/>
    <property type="match status" value="1"/>
</dbReference>
<sequence length="299" mass="33656">MQKYYKKWFFPLALPSIILFLFVILIPFVMGVLYSFSAWRGTYFAGGDNAFQAFVGVQNYVNAFKNQKFFTALVYTIQFTLVAVVVINVVALALAMMVTKITKASGVFRTIFFMPNLLGGLALGFIWQFIFQIVFSQILFGGDHPLISIPALTNMLQDHYKALFALVILVTWQMAGYMMIIYITGLNNIPTDLYEAAEMDGANAFQRFRVITLPMLMPAITIVFFLTLANCFKLLDQNIALTDGNFNTRLLATQILRTTRDTSPPDYGMAQAQAVIFFVLIAIVTLVQVSITKRKEVEA</sequence>
<keyword evidence="5 7" id="KW-1133">Transmembrane helix</keyword>
<accession>A0A926I6F1</accession>
<name>A0A926I6F1_9FIRM</name>
<comment type="subcellular location">
    <subcellularLocation>
        <location evidence="1 7">Cell membrane</location>
        <topology evidence="1 7">Multi-pass membrane protein</topology>
    </subcellularLocation>
</comment>
<dbReference type="GO" id="GO:0055085">
    <property type="term" value="P:transmembrane transport"/>
    <property type="evidence" value="ECO:0007669"/>
    <property type="project" value="InterPro"/>
</dbReference>
<evidence type="ECO:0000256" key="3">
    <source>
        <dbReference type="ARBA" id="ARBA00022475"/>
    </source>
</evidence>
<comment type="caution">
    <text evidence="9">The sequence shown here is derived from an EMBL/GenBank/DDBJ whole genome shotgun (WGS) entry which is preliminary data.</text>
</comment>
<dbReference type="InterPro" id="IPR050809">
    <property type="entry name" value="UgpAE/MalFG_permease"/>
</dbReference>
<evidence type="ECO:0000256" key="1">
    <source>
        <dbReference type="ARBA" id="ARBA00004651"/>
    </source>
</evidence>
<evidence type="ECO:0000313" key="10">
    <source>
        <dbReference type="Proteomes" id="UP000610760"/>
    </source>
</evidence>
<gene>
    <name evidence="9" type="ORF">H8710_07070</name>
</gene>
<evidence type="ECO:0000313" key="9">
    <source>
        <dbReference type="EMBL" id="MBC8559830.1"/>
    </source>
</evidence>
<dbReference type="SUPFAM" id="SSF161098">
    <property type="entry name" value="MetI-like"/>
    <property type="match status" value="1"/>
</dbReference>
<keyword evidence="10" id="KW-1185">Reference proteome</keyword>
<feature type="transmembrane region" description="Helical" evidence="7">
    <location>
        <begin position="72"/>
        <end position="96"/>
    </location>
</feature>
<proteinExistence type="inferred from homology"/>
<dbReference type="RefSeq" id="WP_249294812.1">
    <property type="nucleotide sequence ID" value="NZ_JACRSV010000002.1"/>
</dbReference>
<feature type="transmembrane region" description="Helical" evidence="7">
    <location>
        <begin position="215"/>
        <end position="235"/>
    </location>
</feature>
<dbReference type="Proteomes" id="UP000610760">
    <property type="component" value="Unassembled WGS sequence"/>
</dbReference>
<dbReference type="PANTHER" id="PTHR43227:SF11">
    <property type="entry name" value="BLL4140 PROTEIN"/>
    <property type="match status" value="1"/>
</dbReference>
<reference evidence="9" key="1">
    <citation type="submission" date="2020-08" db="EMBL/GenBank/DDBJ databases">
        <title>Genome public.</title>
        <authorList>
            <person name="Liu C."/>
            <person name="Sun Q."/>
        </authorList>
    </citation>
    <scope>NUCLEOTIDE SEQUENCE</scope>
    <source>
        <strain evidence="9">NSJ-33</strain>
    </source>
</reference>
<evidence type="ECO:0000256" key="2">
    <source>
        <dbReference type="ARBA" id="ARBA00022448"/>
    </source>
</evidence>
<evidence type="ECO:0000256" key="7">
    <source>
        <dbReference type="RuleBase" id="RU363032"/>
    </source>
</evidence>
<keyword evidence="2 7" id="KW-0813">Transport</keyword>
<feature type="domain" description="ABC transmembrane type-1" evidence="8">
    <location>
        <begin position="73"/>
        <end position="288"/>
    </location>
</feature>
<keyword evidence="4 7" id="KW-0812">Transmembrane</keyword>
<feature type="transmembrane region" description="Helical" evidence="7">
    <location>
        <begin position="117"/>
        <end position="140"/>
    </location>
</feature>
<dbReference type="Pfam" id="PF00528">
    <property type="entry name" value="BPD_transp_1"/>
    <property type="match status" value="1"/>
</dbReference>
<dbReference type="Gene3D" id="1.10.3720.10">
    <property type="entry name" value="MetI-like"/>
    <property type="match status" value="1"/>
</dbReference>
<feature type="transmembrane region" description="Helical" evidence="7">
    <location>
        <begin position="160"/>
        <end position="183"/>
    </location>
</feature>
<evidence type="ECO:0000256" key="5">
    <source>
        <dbReference type="ARBA" id="ARBA00022989"/>
    </source>
</evidence>
<protein>
    <submittedName>
        <fullName evidence="9">Sugar ABC transporter permease</fullName>
    </submittedName>
</protein>
<dbReference type="GO" id="GO:0005886">
    <property type="term" value="C:plasma membrane"/>
    <property type="evidence" value="ECO:0007669"/>
    <property type="project" value="UniProtKB-SubCell"/>
</dbReference>
<dbReference type="EMBL" id="JACRSV010000002">
    <property type="protein sequence ID" value="MBC8559830.1"/>
    <property type="molecule type" value="Genomic_DNA"/>
</dbReference>
<evidence type="ECO:0000256" key="6">
    <source>
        <dbReference type="ARBA" id="ARBA00023136"/>
    </source>
</evidence>
<dbReference type="AlphaFoldDB" id="A0A926I6F1"/>
<dbReference type="PANTHER" id="PTHR43227">
    <property type="entry name" value="BLL4140 PROTEIN"/>
    <property type="match status" value="1"/>
</dbReference>
<feature type="transmembrane region" description="Helical" evidence="7">
    <location>
        <begin position="270"/>
        <end position="291"/>
    </location>
</feature>
<organism evidence="9 10">
    <name type="scientific">Fumia xinanensis</name>
    <dbReference type="NCBI Taxonomy" id="2763659"/>
    <lineage>
        <taxon>Bacteria</taxon>
        <taxon>Bacillati</taxon>
        <taxon>Bacillota</taxon>
        <taxon>Clostridia</taxon>
        <taxon>Eubacteriales</taxon>
        <taxon>Oscillospiraceae</taxon>
        <taxon>Fumia</taxon>
    </lineage>
</organism>
<dbReference type="InterPro" id="IPR000515">
    <property type="entry name" value="MetI-like"/>
</dbReference>
<dbReference type="InterPro" id="IPR035906">
    <property type="entry name" value="MetI-like_sf"/>
</dbReference>